<dbReference type="AlphaFoldDB" id="A0A9P7JNZ8"/>
<comment type="caution">
    <text evidence="4">The sequence shown here is derived from an EMBL/GenBank/DDBJ whole genome shotgun (WGS) entry which is preliminary data.</text>
</comment>
<dbReference type="InterPro" id="IPR015943">
    <property type="entry name" value="WD40/YVTN_repeat-like_dom_sf"/>
</dbReference>
<protein>
    <submittedName>
        <fullName evidence="4">WD40-repeat-containing domain protein</fullName>
    </submittedName>
</protein>
<reference evidence="4" key="1">
    <citation type="journal article" date="2020" name="New Phytol.">
        <title>Comparative genomics reveals dynamic genome evolution in host specialist ectomycorrhizal fungi.</title>
        <authorList>
            <person name="Lofgren L.A."/>
            <person name="Nguyen N.H."/>
            <person name="Vilgalys R."/>
            <person name="Ruytinx J."/>
            <person name="Liao H.L."/>
            <person name="Branco S."/>
            <person name="Kuo A."/>
            <person name="LaButti K."/>
            <person name="Lipzen A."/>
            <person name="Andreopoulos W."/>
            <person name="Pangilinan J."/>
            <person name="Riley R."/>
            <person name="Hundley H."/>
            <person name="Na H."/>
            <person name="Barry K."/>
            <person name="Grigoriev I.V."/>
            <person name="Stajich J.E."/>
            <person name="Kennedy P.G."/>
        </authorList>
    </citation>
    <scope>NUCLEOTIDE SEQUENCE</scope>
    <source>
        <strain evidence="4">FC423</strain>
    </source>
</reference>
<evidence type="ECO:0000313" key="5">
    <source>
        <dbReference type="Proteomes" id="UP000823399"/>
    </source>
</evidence>
<dbReference type="InterPro" id="IPR001680">
    <property type="entry name" value="WD40_rpt"/>
</dbReference>
<accession>A0A9P7JNZ8</accession>
<keyword evidence="5" id="KW-1185">Reference proteome</keyword>
<proteinExistence type="predicted"/>
<sequence>MEFSNNFTLTRHTKAVNVLAVSKLGALLLTGGNDGWVVLWSLTSGEMIQEIYSPAAGYISAITWTDMDDRGETMFAFGASDGNIQMYERINDALFEFWSTTIGHSGAIESLAWDPNYCRLASAGDGHPQVWNLTPDKTFTSMVSQPEKQAYVARTVHFYDKGASLLVSYLESGDIFCYSIESLGSQMAQKSVKQDHCFSGNTALDGNYLLSFNHVILHNVPLQISVARQSGLLFVGGDDGFARIFDYTTGAYRGQLDHGNHGDCITPVVSHEGHSRCVVVTGTCLNGHSSVKVWGEDDVMLKEHATSLPSSSPLTTLQLIQFAIICILVNVLMHALQSGAFSTLYILLQHVQIPVVWT</sequence>
<evidence type="ECO:0000256" key="3">
    <source>
        <dbReference type="PROSITE-ProRule" id="PRU00221"/>
    </source>
</evidence>
<dbReference type="Gene3D" id="2.130.10.10">
    <property type="entry name" value="YVTN repeat-like/Quinoprotein amine dehydrogenase"/>
    <property type="match status" value="1"/>
</dbReference>
<name>A0A9P7JNZ8_9AGAM</name>
<dbReference type="EMBL" id="JABBWM010000081">
    <property type="protein sequence ID" value="KAG2094045.1"/>
    <property type="molecule type" value="Genomic_DNA"/>
</dbReference>
<dbReference type="Proteomes" id="UP000823399">
    <property type="component" value="Unassembled WGS sequence"/>
</dbReference>
<dbReference type="PROSITE" id="PS50294">
    <property type="entry name" value="WD_REPEATS_REGION"/>
    <property type="match status" value="1"/>
</dbReference>
<gene>
    <name evidence="4" type="ORF">F5147DRAFT_657286</name>
</gene>
<dbReference type="RefSeq" id="XP_041287411.1">
    <property type="nucleotide sequence ID" value="XM_041434247.1"/>
</dbReference>
<evidence type="ECO:0000256" key="1">
    <source>
        <dbReference type="ARBA" id="ARBA00022574"/>
    </source>
</evidence>
<feature type="repeat" description="WD" evidence="3">
    <location>
        <begin position="101"/>
        <end position="141"/>
    </location>
</feature>
<dbReference type="OrthoDB" id="3238562at2759"/>
<evidence type="ECO:0000256" key="2">
    <source>
        <dbReference type="ARBA" id="ARBA00022737"/>
    </source>
</evidence>
<organism evidence="4 5">
    <name type="scientific">Suillus discolor</name>
    <dbReference type="NCBI Taxonomy" id="1912936"/>
    <lineage>
        <taxon>Eukaryota</taxon>
        <taxon>Fungi</taxon>
        <taxon>Dikarya</taxon>
        <taxon>Basidiomycota</taxon>
        <taxon>Agaricomycotina</taxon>
        <taxon>Agaricomycetes</taxon>
        <taxon>Agaricomycetidae</taxon>
        <taxon>Boletales</taxon>
        <taxon>Suillineae</taxon>
        <taxon>Suillaceae</taxon>
        <taxon>Suillus</taxon>
    </lineage>
</organism>
<dbReference type="PROSITE" id="PS50082">
    <property type="entry name" value="WD_REPEATS_2"/>
    <property type="match status" value="2"/>
</dbReference>
<evidence type="ECO:0000313" key="4">
    <source>
        <dbReference type="EMBL" id="KAG2094045.1"/>
    </source>
</evidence>
<keyword evidence="1 3" id="KW-0853">WD repeat</keyword>
<dbReference type="SUPFAM" id="SSF50978">
    <property type="entry name" value="WD40 repeat-like"/>
    <property type="match status" value="1"/>
</dbReference>
<keyword evidence="2" id="KW-0677">Repeat</keyword>
<dbReference type="PANTHER" id="PTHR19857:SF8">
    <property type="entry name" value="ANGIO-ASSOCIATED MIGRATORY CELL PROTEIN"/>
    <property type="match status" value="1"/>
</dbReference>
<dbReference type="Pfam" id="PF00400">
    <property type="entry name" value="WD40"/>
    <property type="match status" value="2"/>
</dbReference>
<dbReference type="InterPro" id="IPR036322">
    <property type="entry name" value="WD40_repeat_dom_sf"/>
</dbReference>
<feature type="repeat" description="WD" evidence="3">
    <location>
        <begin position="9"/>
        <end position="50"/>
    </location>
</feature>
<dbReference type="GeneID" id="64696506"/>
<dbReference type="InterPro" id="IPR051179">
    <property type="entry name" value="WD_repeat_multifunction"/>
</dbReference>
<dbReference type="SMART" id="SM00320">
    <property type="entry name" value="WD40"/>
    <property type="match status" value="4"/>
</dbReference>
<dbReference type="PANTHER" id="PTHR19857">
    <property type="entry name" value="MITOCHONDRIAL DIVISION PROTEIN 1-RELATED"/>
    <property type="match status" value="1"/>
</dbReference>